<evidence type="ECO:0008006" key="3">
    <source>
        <dbReference type="Google" id="ProtNLM"/>
    </source>
</evidence>
<proteinExistence type="predicted"/>
<dbReference type="InterPro" id="IPR043502">
    <property type="entry name" value="DNA/RNA_pol_sf"/>
</dbReference>
<gene>
    <name evidence="1" type="ORF">PoB_004898000</name>
</gene>
<dbReference type="Proteomes" id="UP000735302">
    <property type="component" value="Unassembled WGS sequence"/>
</dbReference>
<protein>
    <recommendedName>
        <fullName evidence="3">DNA-directed DNA polymerase</fullName>
    </recommendedName>
</protein>
<sequence>MLKDAVSVPGLTLRYLFKTMPRAHFFSLIREKDKDLHEELRKQIVGGPSIIFHRYHEKGITKLRGESGKAVQSLVGYDANSLYLWAISQEMPTEHHVRRRKENDFQPEVIDRYGRLSREWLEWVAYKENTTIRHKFNAREKQLGARHIRVDGWNAENRTVYQFHGCFFHGHECHKTEGCGDVNLVNGKSFQEVRETTAEITQYLREEVGVKVVEIRRGDLDPTKAILAETFKLLGNSAYGKSLENLENRRDVAYSMRRDVGKLINSRLFRTCTPLDHDDLFEVESAKSKVRWNLPLQIGFSVYQYAKLRMLQFHYDFVDKFVSRDDYQLCEMDTDSLYMALSGNSLEEVVKSHLLQRFYREYPQWLPARSCDAHHEEFVSPCSRCEAWNPRPCR</sequence>
<dbReference type="SUPFAM" id="SSF56672">
    <property type="entry name" value="DNA/RNA polymerases"/>
    <property type="match status" value="1"/>
</dbReference>
<name>A0AAV4BT43_9GAST</name>
<dbReference type="EMBL" id="BLXT01005393">
    <property type="protein sequence ID" value="GFO22475.1"/>
    <property type="molecule type" value="Genomic_DNA"/>
</dbReference>
<dbReference type="PANTHER" id="PTHR33206">
    <property type="entry name" value="PROTEIN CBG10425"/>
    <property type="match status" value="1"/>
</dbReference>
<accession>A0AAV4BT43</accession>
<dbReference type="AlphaFoldDB" id="A0AAV4BT43"/>
<dbReference type="Gene3D" id="3.40.960.10">
    <property type="entry name" value="VSR Endonuclease"/>
    <property type="match status" value="1"/>
</dbReference>
<dbReference type="PANTHER" id="PTHR33206:SF1">
    <property type="entry name" value="DNA-DIRECTED DNA POLYMERASE"/>
    <property type="match status" value="1"/>
</dbReference>
<evidence type="ECO:0000313" key="2">
    <source>
        <dbReference type="Proteomes" id="UP000735302"/>
    </source>
</evidence>
<comment type="caution">
    <text evidence="1">The sequence shown here is derived from an EMBL/GenBank/DDBJ whole genome shotgun (WGS) entry which is preliminary data.</text>
</comment>
<reference evidence="1 2" key="1">
    <citation type="journal article" date="2021" name="Elife">
        <title>Chloroplast acquisition without the gene transfer in kleptoplastic sea slugs, Plakobranchus ocellatus.</title>
        <authorList>
            <person name="Maeda T."/>
            <person name="Takahashi S."/>
            <person name="Yoshida T."/>
            <person name="Shimamura S."/>
            <person name="Takaki Y."/>
            <person name="Nagai Y."/>
            <person name="Toyoda A."/>
            <person name="Suzuki Y."/>
            <person name="Arimoto A."/>
            <person name="Ishii H."/>
            <person name="Satoh N."/>
            <person name="Nishiyama T."/>
            <person name="Hasebe M."/>
            <person name="Maruyama T."/>
            <person name="Minagawa J."/>
            <person name="Obokata J."/>
            <person name="Shigenobu S."/>
        </authorList>
    </citation>
    <scope>NUCLEOTIDE SEQUENCE [LARGE SCALE GENOMIC DNA]</scope>
</reference>
<organism evidence="1 2">
    <name type="scientific">Plakobranchus ocellatus</name>
    <dbReference type="NCBI Taxonomy" id="259542"/>
    <lineage>
        <taxon>Eukaryota</taxon>
        <taxon>Metazoa</taxon>
        <taxon>Spiralia</taxon>
        <taxon>Lophotrochozoa</taxon>
        <taxon>Mollusca</taxon>
        <taxon>Gastropoda</taxon>
        <taxon>Heterobranchia</taxon>
        <taxon>Euthyneura</taxon>
        <taxon>Panpulmonata</taxon>
        <taxon>Sacoglossa</taxon>
        <taxon>Placobranchoidea</taxon>
        <taxon>Plakobranchidae</taxon>
        <taxon>Plakobranchus</taxon>
    </lineage>
</organism>
<keyword evidence="2" id="KW-1185">Reference proteome</keyword>
<evidence type="ECO:0000313" key="1">
    <source>
        <dbReference type="EMBL" id="GFO22475.1"/>
    </source>
</evidence>